<protein>
    <submittedName>
        <fullName evidence="2">Uncharacterized protein</fullName>
    </submittedName>
</protein>
<name>A0A6J4SFL8_9SPHN</name>
<organism evidence="2">
    <name type="scientific">uncultured Sphingomonas sp</name>
    <dbReference type="NCBI Taxonomy" id="158754"/>
    <lineage>
        <taxon>Bacteria</taxon>
        <taxon>Pseudomonadati</taxon>
        <taxon>Pseudomonadota</taxon>
        <taxon>Alphaproteobacteria</taxon>
        <taxon>Sphingomonadales</taxon>
        <taxon>Sphingomonadaceae</taxon>
        <taxon>Sphingomonas</taxon>
        <taxon>environmental samples</taxon>
    </lineage>
</organism>
<feature type="non-terminal residue" evidence="2">
    <location>
        <position position="46"/>
    </location>
</feature>
<evidence type="ECO:0000256" key="1">
    <source>
        <dbReference type="SAM" id="MobiDB-lite"/>
    </source>
</evidence>
<gene>
    <name evidence="2" type="ORF">AVDCRST_MAG09-494</name>
</gene>
<feature type="non-terminal residue" evidence="2">
    <location>
        <position position="1"/>
    </location>
</feature>
<proteinExistence type="predicted"/>
<accession>A0A6J4SFL8</accession>
<dbReference type="EMBL" id="CADCVZ010000012">
    <property type="protein sequence ID" value="CAA9497713.1"/>
    <property type="molecule type" value="Genomic_DNA"/>
</dbReference>
<reference evidence="2" key="1">
    <citation type="submission" date="2020-02" db="EMBL/GenBank/DDBJ databases">
        <authorList>
            <person name="Meier V. D."/>
        </authorList>
    </citation>
    <scope>NUCLEOTIDE SEQUENCE</scope>
    <source>
        <strain evidence="2">AVDCRST_MAG09</strain>
    </source>
</reference>
<feature type="region of interest" description="Disordered" evidence="1">
    <location>
        <begin position="1"/>
        <end position="46"/>
    </location>
</feature>
<sequence>DRPQEEGRLRPSPQARRRREQEGARQGRKQQPHWRQAEQRSRRAQV</sequence>
<evidence type="ECO:0000313" key="2">
    <source>
        <dbReference type="EMBL" id="CAA9497713.1"/>
    </source>
</evidence>
<dbReference type="AlphaFoldDB" id="A0A6J4SFL8"/>
<feature type="compositionally biased region" description="Basic and acidic residues" evidence="1">
    <location>
        <begin position="35"/>
        <end position="46"/>
    </location>
</feature>